<protein>
    <submittedName>
        <fullName evidence="1">Uncharacterized protein</fullName>
    </submittedName>
</protein>
<dbReference type="AlphaFoldDB" id="A0A2U9BNX1"/>
<gene>
    <name evidence="1" type="ORF">SMAX5B_007410</name>
</gene>
<evidence type="ECO:0000313" key="2">
    <source>
        <dbReference type="Proteomes" id="UP000246464"/>
    </source>
</evidence>
<name>A0A2U9BNX1_SCOMX</name>
<reference evidence="1 2" key="1">
    <citation type="submission" date="2017-12" db="EMBL/GenBank/DDBJ databases">
        <title>Integrating genomic resources of turbot (Scophthalmus maximus) in depth evaluation of genetic and physical mapping variation across individuals.</title>
        <authorList>
            <person name="Martinez P."/>
        </authorList>
    </citation>
    <scope>NUCLEOTIDE SEQUENCE [LARGE SCALE GENOMIC DNA]</scope>
</reference>
<dbReference type="Proteomes" id="UP000246464">
    <property type="component" value="Chromosome 8"/>
</dbReference>
<sequence length="65" mass="7487">MCCMDTGSAKSDKYSYMRKLLTFIFEDEVNIFAVHLNIIRQLHPISQPVGFSFSKVERGKSEGRE</sequence>
<accession>A0A2U9BNX1</accession>
<proteinExistence type="predicted"/>
<keyword evidence="2" id="KW-1185">Reference proteome</keyword>
<organism evidence="1 2">
    <name type="scientific">Scophthalmus maximus</name>
    <name type="common">Turbot</name>
    <name type="synonym">Psetta maxima</name>
    <dbReference type="NCBI Taxonomy" id="52904"/>
    <lineage>
        <taxon>Eukaryota</taxon>
        <taxon>Metazoa</taxon>
        <taxon>Chordata</taxon>
        <taxon>Craniata</taxon>
        <taxon>Vertebrata</taxon>
        <taxon>Euteleostomi</taxon>
        <taxon>Actinopterygii</taxon>
        <taxon>Neopterygii</taxon>
        <taxon>Teleostei</taxon>
        <taxon>Neoteleostei</taxon>
        <taxon>Acanthomorphata</taxon>
        <taxon>Carangaria</taxon>
        <taxon>Pleuronectiformes</taxon>
        <taxon>Pleuronectoidei</taxon>
        <taxon>Scophthalmidae</taxon>
        <taxon>Scophthalmus</taxon>
    </lineage>
</organism>
<dbReference type="EMBL" id="CP026250">
    <property type="protein sequence ID" value="AWP05817.1"/>
    <property type="molecule type" value="Genomic_DNA"/>
</dbReference>
<evidence type="ECO:0000313" key="1">
    <source>
        <dbReference type="EMBL" id="AWP05817.1"/>
    </source>
</evidence>